<evidence type="ECO:0000313" key="3">
    <source>
        <dbReference type="Proteomes" id="UP001524473"/>
    </source>
</evidence>
<proteinExistence type="predicted"/>
<evidence type="ECO:0000259" key="1">
    <source>
        <dbReference type="Pfam" id="PF08241"/>
    </source>
</evidence>
<evidence type="ECO:0000313" key="2">
    <source>
        <dbReference type="EMBL" id="MCQ4838525.1"/>
    </source>
</evidence>
<accession>A0ABT1RV32</accession>
<gene>
    <name evidence="2" type="ORF">NE695_01190</name>
</gene>
<dbReference type="PANTHER" id="PTHR43460">
    <property type="entry name" value="METHYLTRANSFERASE"/>
    <property type="match status" value="1"/>
</dbReference>
<sequence>MNQAERKELWKHEESCALSGRDFSHLQGRYLKGKAPWDYRLKVLDFLRPGIKILDMGTGSGEFLLSLSHPRQLLTATEGDPANYRLCLRRLTSLGVTVVDCTCGEGKEMPFPDNSFDLVLNRHEGYDVGEVRRVLRDGGFFLTEQAGGQNSRLLAQRLLPERERPGLAFNLENEAPKFRKAGFRLVCQNQAYPMAKIMDVGALCFYAKLREREFPGFSVDNCLDRLLLLQREVEERGCLLNQEHRFLLIAKNRKGAAGLPSGRRND</sequence>
<keyword evidence="2" id="KW-0808">Transferase</keyword>
<reference evidence="2 3" key="1">
    <citation type="submission" date="2022-06" db="EMBL/GenBank/DDBJ databases">
        <title>Isolation of gut microbiota from human fecal samples.</title>
        <authorList>
            <person name="Pamer E.G."/>
            <person name="Barat B."/>
            <person name="Waligurski E."/>
            <person name="Medina S."/>
            <person name="Paddock L."/>
            <person name="Mostad J."/>
        </authorList>
    </citation>
    <scope>NUCLEOTIDE SEQUENCE [LARGE SCALE GENOMIC DNA]</scope>
    <source>
        <strain evidence="2 3">DFI.9.73</strain>
    </source>
</reference>
<dbReference type="Proteomes" id="UP001524473">
    <property type="component" value="Unassembled WGS sequence"/>
</dbReference>
<dbReference type="GeneID" id="90532844"/>
<feature type="domain" description="Methyltransferase type 11" evidence="1">
    <location>
        <begin position="54"/>
        <end position="142"/>
    </location>
</feature>
<protein>
    <submittedName>
        <fullName evidence="2">Class I SAM-dependent methyltransferase</fullName>
    </submittedName>
</protein>
<dbReference type="PANTHER" id="PTHR43460:SF1">
    <property type="entry name" value="METHYLTRANSFERASE TYPE 11 DOMAIN-CONTAINING PROTEIN"/>
    <property type="match status" value="1"/>
</dbReference>
<dbReference type="CDD" id="cd02440">
    <property type="entry name" value="AdoMet_MTases"/>
    <property type="match status" value="1"/>
</dbReference>
<dbReference type="EMBL" id="JANFZH010000002">
    <property type="protein sequence ID" value="MCQ4838525.1"/>
    <property type="molecule type" value="Genomic_DNA"/>
</dbReference>
<dbReference type="Pfam" id="PF08241">
    <property type="entry name" value="Methyltransf_11"/>
    <property type="match status" value="1"/>
</dbReference>
<dbReference type="GO" id="GO:0008168">
    <property type="term" value="F:methyltransferase activity"/>
    <property type="evidence" value="ECO:0007669"/>
    <property type="project" value="UniProtKB-KW"/>
</dbReference>
<dbReference type="SUPFAM" id="SSF53335">
    <property type="entry name" value="S-adenosyl-L-methionine-dependent methyltransferases"/>
    <property type="match status" value="1"/>
</dbReference>
<keyword evidence="2" id="KW-0489">Methyltransferase</keyword>
<dbReference type="InterPro" id="IPR013216">
    <property type="entry name" value="Methyltransf_11"/>
</dbReference>
<name>A0ABT1RV32_9FIRM</name>
<keyword evidence="3" id="KW-1185">Reference proteome</keyword>
<comment type="caution">
    <text evidence="2">The sequence shown here is derived from an EMBL/GenBank/DDBJ whole genome shotgun (WGS) entry which is preliminary data.</text>
</comment>
<dbReference type="InterPro" id="IPR029063">
    <property type="entry name" value="SAM-dependent_MTases_sf"/>
</dbReference>
<dbReference type="Gene3D" id="3.40.50.150">
    <property type="entry name" value="Vaccinia Virus protein VP39"/>
    <property type="match status" value="1"/>
</dbReference>
<dbReference type="InterPro" id="IPR052939">
    <property type="entry name" value="23S_rRNA_MeTrnsfrase_RlmA"/>
</dbReference>
<dbReference type="GO" id="GO:0032259">
    <property type="term" value="P:methylation"/>
    <property type="evidence" value="ECO:0007669"/>
    <property type="project" value="UniProtKB-KW"/>
</dbReference>
<organism evidence="2 3">
    <name type="scientific">Neglectibacter timonensis</name>
    <dbReference type="NCBI Taxonomy" id="1776382"/>
    <lineage>
        <taxon>Bacteria</taxon>
        <taxon>Bacillati</taxon>
        <taxon>Bacillota</taxon>
        <taxon>Clostridia</taxon>
        <taxon>Eubacteriales</taxon>
        <taxon>Oscillospiraceae</taxon>
        <taxon>Neglectibacter</taxon>
    </lineage>
</organism>
<dbReference type="RefSeq" id="WP_066865183.1">
    <property type="nucleotide sequence ID" value="NZ_CABKVV010000014.1"/>
</dbReference>